<evidence type="ECO:0000256" key="2">
    <source>
        <dbReference type="ARBA" id="ARBA00023002"/>
    </source>
</evidence>
<dbReference type="EMBL" id="JBBHLL010000014">
    <property type="protein sequence ID" value="KAK7831355.1"/>
    <property type="molecule type" value="Genomic_DNA"/>
</dbReference>
<dbReference type="InterPro" id="IPR051687">
    <property type="entry name" value="Peroxisomal_Beta-Oxidation"/>
</dbReference>
<dbReference type="GO" id="GO:0016491">
    <property type="term" value="F:oxidoreductase activity"/>
    <property type="evidence" value="ECO:0007669"/>
    <property type="project" value="UniProtKB-KW"/>
</dbReference>
<keyword evidence="4" id="KW-1185">Reference proteome</keyword>
<evidence type="ECO:0000313" key="3">
    <source>
        <dbReference type="EMBL" id="KAK7831355.1"/>
    </source>
</evidence>
<gene>
    <name evidence="3" type="ORF">U0070_024643</name>
</gene>
<reference evidence="3 4" key="1">
    <citation type="journal article" date="2023" name="bioRxiv">
        <title>Conserved and derived expression patterns and positive selection on dental genes reveal complex evolutionary context of ever-growing rodent molars.</title>
        <authorList>
            <person name="Calamari Z.T."/>
            <person name="Song A."/>
            <person name="Cohen E."/>
            <person name="Akter M."/>
            <person name="Roy R.D."/>
            <person name="Hallikas O."/>
            <person name="Christensen M.M."/>
            <person name="Li P."/>
            <person name="Marangoni P."/>
            <person name="Jernvall J."/>
            <person name="Klein O.D."/>
        </authorList>
    </citation>
    <scope>NUCLEOTIDE SEQUENCE [LARGE SCALE GENOMIC DNA]</scope>
    <source>
        <strain evidence="3">V071</strain>
    </source>
</reference>
<comment type="similarity">
    <text evidence="1">Belongs to the short-chain dehydrogenases/reductases (SDR) family.</text>
</comment>
<evidence type="ECO:0000313" key="4">
    <source>
        <dbReference type="Proteomes" id="UP001488838"/>
    </source>
</evidence>
<keyword evidence="2" id="KW-0560">Oxidoreductase</keyword>
<protein>
    <submittedName>
        <fullName evidence="3">Uncharacterized protein</fullName>
    </submittedName>
</protein>
<dbReference type="AlphaFoldDB" id="A0AAW0JY32"/>
<dbReference type="Gene3D" id="3.40.50.720">
    <property type="entry name" value="NAD(P)-binding Rossmann-like Domain"/>
    <property type="match status" value="1"/>
</dbReference>
<comment type="caution">
    <text evidence="3">The sequence shown here is derived from an EMBL/GenBank/DDBJ whole genome shotgun (WGS) entry which is preliminary data.</text>
</comment>
<dbReference type="SUPFAM" id="SSF51735">
    <property type="entry name" value="NAD(P)-binding Rossmann-fold domains"/>
    <property type="match status" value="1"/>
</dbReference>
<dbReference type="PANTHER" id="PTHR45024:SF2">
    <property type="entry name" value="SCP2 DOMAIN-CONTAINING PROTEIN"/>
    <property type="match status" value="1"/>
</dbReference>
<dbReference type="Proteomes" id="UP001488838">
    <property type="component" value="Unassembled WGS sequence"/>
</dbReference>
<dbReference type="InterPro" id="IPR036291">
    <property type="entry name" value="NAD(P)-bd_dom_sf"/>
</dbReference>
<dbReference type="PANTHER" id="PTHR45024">
    <property type="entry name" value="DEHYDROGENASES, SHORT CHAIN"/>
    <property type="match status" value="1"/>
</dbReference>
<proteinExistence type="inferred from homology"/>
<evidence type="ECO:0000256" key="1">
    <source>
        <dbReference type="ARBA" id="ARBA00006484"/>
    </source>
</evidence>
<organism evidence="3 4">
    <name type="scientific">Myodes glareolus</name>
    <name type="common">Bank vole</name>
    <name type="synonym">Clethrionomys glareolus</name>
    <dbReference type="NCBI Taxonomy" id="447135"/>
    <lineage>
        <taxon>Eukaryota</taxon>
        <taxon>Metazoa</taxon>
        <taxon>Chordata</taxon>
        <taxon>Craniata</taxon>
        <taxon>Vertebrata</taxon>
        <taxon>Euteleostomi</taxon>
        <taxon>Mammalia</taxon>
        <taxon>Eutheria</taxon>
        <taxon>Euarchontoglires</taxon>
        <taxon>Glires</taxon>
        <taxon>Rodentia</taxon>
        <taxon>Myomorpha</taxon>
        <taxon>Muroidea</taxon>
        <taxon>Cricetidae</taxon>
        <taxon>Arvicolinae</taxon>
        <taxon>Myodes</taxon>
    </lineage>
</organism>
<name>A0AAW0JY32_MYOGA</name>
<accession>A0AAW0JY32</accession>
<sequence length="62" mass="6313">MALPLRFDGRVVLVTGAGGGLGRAYALAFAERGAFVVGKLSVKLVAASKNTVFTGAFCPPSE</sequence>